<keyword evidence="2" id="KW-0813">Transport</keyword>
<protein>
    <submittedName>
        <fullName evidence="9">Putative efflux protein, MATE family</fullName>
    </submittedName>
</protein>
<dbReference type="RefSeq" id="WP_078718400.1">
    <property type="nucleotide sequence ID" value="NZ_FUYC01000034.1"/>
</dbReference>
<dbReference type="Proteomes" id="UP000190027">
    <property type="component" value="Unassembled WGS sequence"/>
</dbReference>
<evidence type="ECO:0000256" key="8">
    <source>
        <dbReference type="SAM" id="Phobius"/>
    </source>
</evidence>
<evidence type="ECO:0000256" key="3">
    <source>
        <dbReference type="ARBA" id="ARBA00022475"/>
    </source>
</evidence>
<evidence type="ECO:0000256" key="4">
    <source>
        <dbReference type="ARBA" id="ARBA00022692"/>
    </source>
</evidence>
<evidence type="ECO:0000313" key="10">
    <source>
        <dbReference type="Proteomes" id="UP000190027"/>
    </source>
</evidence>
<feature type="transmembrane region" description="Helical" evidence="8">
    <location>
        <begin position="212"/>
        <end position="230"/>
    </location>
</feature>
<dbReference type="OrthoDB" id="9805232at2"/>
<evidence type="ECO:0000256" key="2">
    <source>
        <dbReference type="ARBA" id="ARBA00022448"/>
    </source>
</evidence>
<dbReference type="Pfam" id="PF01554">
    <property type="entry name" value="MatE"/>
    <property type="match status" value="2"/>
</dbReference>
<dbReference type="GO" id="GO:0042910">
    <property type="term" value="F:xenobiotic transmembrane transporter activity"/>
    <property type="evidence" value="ECO:0007669"/>
    <property type="project" value="InterPro"/>
</dbReference>
<accession>A0A1T4Y7F1</accession>
<feature type="transmembrane region" description="Helical" evidence="8">
    <location>
        <begin position="71"/>
        <end position="91"/>
    </location>
</feature>
<name>A0A1T4Y7F1_9BACT</name>
<keyword evidence="10" id="KW-1185">Reference proteome</keyword>
<keyword evidence="5 8" id="KW-1133">Transmembrane helix</keyword>
<comment type="subcellular location">
    <subcellularLocation>
        <location evidence="1">Cell membrane</location>
        <topology evidence="1">Multi-pass membrane protein</topology>
    </subcellularLocation>
</comment>
<dbReference type="AlphaFoldDB" id="A0A1T4Y7F1"/>
<dbReference type="STRING" id="1121449.SAMN02745704_02861"/>
<feature type="transmembrane region" description="Helical" evidence="8">
    <location>
        <begin position="112"/>
        <end position="130"/>
    </location>
</feature>
<feature type="transmembrane region" description="Helical" evidence="8">
    <location>
        <begin position="434"/>
        <end position="454"/>
    </location>
</feature>
<reference evidence="9 10" key="1">
    <citation type="submission" date="2017-02" db="EMBL/GenBank/DDBJ databases">
        <authorList>
            <person name="Peterson S.W."/>
        </authorList>
    </citation>
    <scope>NUCLEOTIDE SEQUENCE [LARGE SCALE GENOMIC DNA]</scope>
    <source>
        <strain evidence="9 10">DSM 16080</strain>
    </source>
</reference>
<feature type="transmembrane region" description="Helical" evidence="8">
    <location>
        <begin position="183"/>
        <end position="200"/>
    </location>
</feature>
<dbReference type="PIRSF" id="PIRSF006603">
    <property type="entry name" value="DinF"/>
    <property type="match status" value="1"/>
</dbReference>
<feature type="transmembrane region" description="Helical" evidence="8">
    <location>
        <begin position="301"/>
        <end position="318"/>
    </location>
</feature>
<proteinExistence type="predicted"/>
<feature type="region of interest" description="Disordered" evidence="7">
    <location>
        <begin position="1"/>
        <end position="20"/>
    </location>
</feature>
<feature type="transmembrane region" description="Helical" evidence="8">
    <location>
        <begin position="381"/>
        <end position="399"/>
    </location>
</feature>
<dbReference type="InterPro" id="IPR048279">
    <property type="entry name" value="MdtK-like"/>
</dbReference>
<feature type="transmembrane region" description="Helical" evidence="8">
    <location>
        <begin position="30"/>
        <end position="51"/>
    </location>
</feature>
<evidence type="ECO:0000313" key="9">
    <source>
        <dbReference type="EMBL" id="SKA97613.1"/>
    </source>
</evidence>
<feature type="transmembrane region" description="Helical" evidence="8">
    <location>
        <begin position="406"/>
        <end position="428"/>
    </location>
</feature>
<feature type="transmembrane region" description="Helical" evidence="8">
    <location>
        <begin position="261"/>
        <end position="281"/>
    </location>
</feature>
<dbReference type="NCBIfam" id="TIGR00797">
    <property type="entry name" value="matE"/>
    <property type="match status" value="1"/>
</dbReference>
<dbReference type="GO" id="GO:0005886">
    <property type="term" value="C:plasma membrane"/>
    <property type="evidence" value="ECO:0007669"/>
    <property type="project" value="UniProtKB-SubCell"/>
</dbReference>
<dbReference type="InterPro" id="IPR002528">
    <property type="entry name" value="MATE_fam"/>
</dbReference>
<dbReference type="PANTHER" id="PTHR43549:SF3">
    <property type="entry name" value="MULTIDRUG RESISTANCE PROTEIN YPNP-RELATED"/>
    <property type="match status" value="1"/>
</dbReference>
<dbReference type="EMBL" id="FUYC01000034">
    <property type="protein sequence ID" value="SKA97613.1"/>
    <property type="molecule type" value="Genomic_DNA"/>
</dbReference>
<evidence type="ECO:0000256" key="7">
    <source>
        <dbReference type="SAM" id="MobiDB-lite"/>
    </source>
</evidence>
<evidence type="ECO:0000256" key="6">
    <source>
        <dbReference type="ARBA" id="ARBA00023136"/>
    </source>
</evidence>
<sequence length="469" mass="50537">MTRHASRGASAHPRSSTQQPDLLKAPVAGLLRSIAVPASVGFFFQTMYNVVDTFFTGTISTEALSALSMSFPLYFLISAVASGLATGATALMGQAMGKHDLQQTRNLASQSLSLAVFSGILLTLLGHLLSEPAFAIMGAQGQEMRAGLDYMHTIFLGAPLFLMVQLANAPLNASGNTRIYRNFLIFGFGLNCLLDPWFIHGGMGLPAMGVQGVAWSTVLIQGLGVLYIGWRSIRAEFLQVTTWKCLLPKPRTMTAILGQGLPASANTVTIGIGVFVILYFVGQFGAEAKAAYGAAMRVEQLVLVPTIGLNIAALTLAAQNHGAGQLQRVRESMNTALRFGAWLMGPGTLLVYFLAPGLMWLFSDDPAVQQAGADYLRVDALVLYGYVVVFVCTATLQGMKRPMFALWLGLLRQIVLPGLLFSLLIFQLHLGLTSLWWGIFGIVWCSAGIALLWARRTLAKEEQNNSSQV</sequence>
<keyword evidence="4 8" id="KW-0812">Transmembrane</keyword>
<dbReference type="GO" id="GO:0015297">
    <property type="term" value="F:antiporter activity"/>
    <property type="evidence" value="ECO:0007669"/>
    <property type="project" value="InterPro"/>
</dbReference>
<gene>
    <name evidence="9" type="ORF">SAMN02745704_02861</name>
</gene>
<keyword evidence="3" id="KW-1003">Cell membrane</keyword>
<organism evidence="9 10">
    <name type="scientific">Paucidesulfovibrio gracilis DSM 16080</name>
    <dbReference type="NCBI Taxonomy" id="1121449"/>
    <lineage>
        <taxon>Bacteria</taxon>
        <taxon>Pseudomonadati</taxon>
        <taxon>Thermodesulfobacteriota</taxon>
        <taxon>Desulfovibrionia</taxon>
        <taxon>Desulfovibrionales</taxon>
        <taxon>Desulfovibrionaceae</taxon>
        <taxon>Paucidesulfovibrio</taxon>
    </lineage>
</organism>
<feature type="transmembrane region" description="Helical" evidence="8">
    <location>
        <begin position="339"/>
        <end position="361"/>
    </location>
</feature>
<keyword evidence="6 8" id="KW-0472">Membrane</keyword>
<dbReference type="InterPro" id="IPR052031">
    <property type="entry name" value="Membrane_Transporter-Flippase"/>
</dbReference>
<dbReference type="PANTHER" id="PTHR43549">
    <property type="entry name" value="MULTIDRUG RESISTANCE PROTEIN YPNP-RELATED"/>
    <property type="match status" value="1"/>
</dbReference>
<feature type="transmembrane region" description="Helical" evidence="8">
    <location>
        <begin position="150"/>
        <end position="171"/>
    </location>
</feature>
<dbReference type="CDD" id="cd13145">
    <property type="entry name" value="MATE_like_5"/>
    <property type="match status" value="1"/>
</dbReference>
<evidence type="ECO:0000256" key="5">
    <source>
        <dbReference type="ARBA" id="ARBA00022989"/>
    </source>
</evidence>
<evidence type="ECO:0000256" key="1">
    <source>
        <dbReference type="ARBA" id="ARBA00004651"/>
    </source>
</evidence>